<name>A0A0A9A001_ARUDO</name>
<dbReference type="AlphaFoldDB" id="A0A0A9A001"/>
<protein>
    <submittedName>
        <fullName evidence="1">Uncharacterized protein</fullName>
    </submittedName>
</protein>
<proteinExistence type="predicted"/>
<accession>A0A0A9A001</accession>
<evidence type="ECO:0000313" key="1">
    <source>
        <dbReference type="EMBL" id="JAD44411.1"/>
    </source>
</evidence>
<sequence length="44" mass="5147">MEIWQFIFLILIPRTKIGIPLRLRARQPVASVPASELRGRAIRY</sequence>
<reference evidence="1" key="1">
    <citation type="submission" date="2014-09" db="EMBL/GenBank/DDBJ databases">
        <authorList>
            <person name="Magalhaes I.L.F."/>
            <person name="Oliveira U."/>
            <person name="Santos F.R."/>
            <person name="Vidigal T.H.D.A."/>
            <person name="Brescovit A.D."/>
            <person name="Santos A.J."/>
        </authorList>
    </citation>
    <scope>NUCLEOTIDE SEQUENCE</scope>
    <source>
        <tissue evidence="1">Shoot tissue taken approximately 20 cm above the soil surface</tissue>
    </source>
</reference>
<dbReference type="EMBL" id="GBRH01253484">
    <property type="protein sequence ID" value="JAD44411.1"/>
    <property type="molecule type" value="Transcribed_RNA"/>
</dbReference>
<reference evidence="1" key="2">
    <citation type="journal article" date="2015" name="Data Brief">
        <title>Shoot transcriptome of the giant reed, Arundo donax.</title>
        <authorList>
            <person name="Barrero R.A."/>
            <person name="Guerrero F.D."/>
            <person name="Moolhuijzen P."/>
            <person name="Goolsby J.A."/>
            <person name="Tidwell J."/>
            <person name="Bellgard S.E."/>
            <person name="Bellgard M.I."/>
        </authorList>
    </citation>
    <scope>NUCLEOTIDE SEQUENCE</scope>
    <source>
        <tissue evidence="1">Shoot tissue taken approximately 20 cm above the soil surface</tissue>
    </source>
</reference>
<organism evidence="1">
    <name type="scientific">Arundo donax</name>
    <name type="common">Giant reed</name>
    <name type="synonym">Donax arundinaceus</name>
    <dbReference type="NCBI Taxonomy" id="35708"/>
    <lineage>
        <taxon>Eukaryota</taxon>
        <taxon>Viridiplantae</taxon>
        <taxon>Streptophyta</taxon>
        <taxon>Embryophyta</taxon>
        <taxon>Tracheophyta</taxon>
        <taxon>Spermatophyta</taxon>
        <taxon>Magnoliopsida</taxon>
        <taxon>Liliopsida</taxon>
        <taxon>Poales</taxon>
        <taxon>Poaceae</taxon>
        <taxon>PACMAD clade</taxon>
        <taxon>Arundinoideae</taxon>
        <taxon>Arundineae</taxon>
        <taxon>Arundo</taxon>
    </lineage>
</organism>